<keyword evidence="7 9" id="KW-0406">Ion transport</keyword>
<feature type="transmembrane region" description="Helical" evidence="9">
    <location>
        <begin position="548"/>
        <end position="575"/>
    </location>
</feature>
<evidence type="ECO:0000256" key="3">
    <source>
        <dbReference type="ARBA" id="ARBA00022448"/>
    </source>
</evidence>
<evidence type="ECO:0000256" key="2">
    <source>
        <dbReference type="ARBA" id="ARBA00009904"/>
    </source>
</evidence>
<evidence type="ECO:0000256" key="8">
    <source>
        <dbReference type="ARBA" id="ARBA00023136"/>
    </source>
</evidence>
<dbReference type="InterPro" id="IPR026028">
    <property type="entry name" value="V-type_ATPase_116kDa_su_euka"/>
</dbReference>
<evidence type="ECO:0000256" key="9">
    <source>
        <dbReference type="RuleBase" id="RU361189"/>
    </source>
</evidence>
<feature type="transmembrane region" description="Helical" evidence="9">
    <location>
        <begin position="518"/>
        <end position="536"/>
    </location>
</feature>
<dbReference type="GO" id="GO:0000220">
    <property type="term" value="C:vacuolar proton-transporting V-type ATPase, V0 domain"/>
    <property type="evidence" value="ECO:0007669"/>
    <property type="project" value="InterPro"/>
</dbReference>
<reference evidence="10 11" key="1">
    <citation type="journal article" date="2024" name="Science">
        <title>Giant polyketide synthase enzymes in the biosynthesis of giant marine polyether toxins.</title>
        <authorList>
            <person name="Fallon T.R."/>
            <person name="Shende V.V."/>
            <person name="Wierzbicki I.H."/>
            <person name="Pendleton A.L."/>
            <person name="Watervoot N.F."/>
            <person name="Auber R.P."/>
            <person name="Gonzalez D.J."/>
            <person name="Wisecaver J.H."/>
            <person name="Moore B.S."/>
        </authorList>
    </citation>
    <scope>NUCLEOTIDE SEQUENCE [LARGE SCALE GENOMIC DNA]</scope>
    <source>
        <strain evidence="10 11">12B1</strain>
    </source>
</reference>
<evidence type="ECO:0000313" key="11">
    <source>
        <dbReference type="Proteomes" id="UP001515480"/>
    </source>
</evidence>
<dbReference type="InterPro" id="IPR002490">
    <property type="entry name" value="V-ATPase_116kDa_su"/>
</dbReference>
<keyword evidence="4 9" id="KW-0812">Transmembrane</keyword>
<dbReference type="Pfam" id="PF01496">
    <property type="entry name" value="V_ATPase_I"/>
    <property type="match status" value="1"/>
</dbReference>
<feature type="transmembrane region" description="Helical" evidence="9">
    <location>
        <begin position="394"/>
        <end position="427"/>
    </location>
</feature>
<comment type="similarity">
    <text evidence="2 9">Belongs to the V-ATPase 116 kDa subunit family.</text>
</comment>
<dbReference type="GO" id="GO:0046961">
    <property type="term" value="F:proton-transporting ATPase activity, rotational mechanism"/>
    <property type="evidence" value="ECO:0007669"/>
    <property type="project" value="InterPro"/>
</dbReference>
<evidence type="ECO:0000313" key="10">
    <source>
        <dbReference type="EMBL" id="KAL1495677.1"/>
    </source>
</evidence>
<gene>
    <name evidence="10" type="ORF">AB1Y20_016542</name>
</gene>
<evidence type="ECO:0000256" key="6">
    <source>
        <dbReference type="ARBA" id="ARBA00022989"/>
    </source>
</evidence>
<dbReference type="Proteomes" id="UP001515480">
    <property type="component" value="Unassembled WGS sequence"/>
</dbReference>
<dbReference type="PANTHER" id="PTHR11629:SF63">
    <property type="entry name" value="V-TYPE PROTON ATPASE SUBUNIT A"/>
    <property type="match status" value="1"/>
</dbReference>
<feature type="transmembrane region" description="Helical" evidence="9">
    <location>
        <begin position="439"/>
        <end position="464"/>
    </location>
</feature>
<keyword evidence="6 9" id="KW-1133">Transmembrane helix</keyword>
<proteinExistence type="inferred from homology"/>
<dbReference type="AlphaFoldDB" id="A0AB34IBM3"/>
<protein>
    <recommendedName>
        <fullName evidence="9">V-type proton ATPase subunit a</fullName>
    </recommendedName>
</protein>
<organism evidence="10 11">
    <name type="scientific">Prymnesium parvum</name>
    <name type="common">Toxic golden alga</name>
    <dbReference type="NCBI Taxonomy" id="97485"/>
    <lineage>
        <taxon>Eukaryota</taxon>
        <taxon>Haptista</taxon>
        <taxon>Haptophyta</taxon>
        <taxon>Prymnesiophyceae</taxon>
        <taxon>Prymnesiales</taxon>
        <taxon>Prymnesiaceae</taxon>
        <taxon>Prymnesium</taxon>
    </lineage>
</organism>
<dbReference type="GO" id="GO:0007035">
    <property type="term" value="P:vacuolar acidification"/>
    <property type="evidence" value="ECO:0007669"/>
    <property type="project" value="TreeGrafter"/>
</dbReference>
<dbReference type="EMBL" id="JBGBPQ010000031">
    <property type="protein sequence ID" value="KAL1495677.1"/>
    <property type="molecule type" value="Genomic_DNA"/>
</dbReference>
<comment type="caution">
    <text evidence="10">The sequence shown here is derived from an EMBL/GenBank/DDBJ whole genome shotgun (WGS) entry which is preliminary data.</text>
</comment>
<feature type="transmembrane region" description="Helical" evidence="9">
    <location>
        <begin position="616"/>
        <end position="639"/>
    </location>
</feature>
<dbReference type="PIRSF" id="PIRSF001293">
    <property type="entry name" value="ATP6V0A1"/>
    <property type="match status" value="1"/>
</dbReference>
<keyword evidence="5 9" id="KW-0375">Hydrogen ion transport</keyword>
<evidence type="ECO:0000256" key="1">
    <source>
        <dbReference type="ARBA" id="ARBA00004141"/>
    </source>
</evidence>
<keyword evidence="3 9" id="KW-0813">Transport</keyword>
<keyword evidence="11" id="KW-1185">Reference proteome</keyword>
<comment type="subcellular location">
    <subcellularLocation>
        <location evidence="1">Membrane</location>
        <topology evidence="1">Multi-pass membrane protein</topology>
    </subcellularLocation>
</comment>
<name>A0AB34IBM3_PRYPA</name>
<evidence type="ECO:0000256" key="7">
    <source>
        <dbReference type="ARBA" id="ARBA00023065"/>
    </source>
</evidence>
<evidence type="ECO:0000256" key="4">
    <source>
        <dbReference type="ARBA" id="ARBA00022692"/>
    </source>
</evidence>
<dbReference type="PANTHER" id="PTHR11629">
    <property type="entry name" value="VACUOLAR PROTON ATPASES"/>
    <property type="match status" value="1"/>
</dbReference>
<dbReference type="GO" id="GO:0051117">
    <property type="term" value="F:ATPase binding"/>
    <property type="evidence" value="ECO:0007669"/>
    <property type="project" value="TreeGrafter"/>
</dbReference>
<evidence type="ECO:0000256" key="5">
    <source>
        <dbReference type="ARBA" id="ARBA00022781"/>
    </source>
</evidence>
<accession>A0AB34IBM3</accession>
<feature type="transmembrane region" description="Helical" evidence="9">
    <location>
        <begin position="747"/>
        <end position="767"/>
    </location>
</feature>
<comment type="function">
    <text evidence="9">Essential component of the vacuolar proton pump (V-ATPase), a multimeric enzyme that catalyzes the translocation of protons across the membranes. Required for assembly and activity of the V-ATPase.</text>
</comment>
<sequence length="812" mass="91025">MLRSVPMTLCQVIEHNDAARSVVEALGDLGLAQFKDMNPDLAPYKRTFSDEARRCDDLKRRLLFLAEELNAAAVDPRAEPPAALPPLHEIDPKIRSVQKELVTLKAQEQAVRQMLNATKEHLYVLTMGSHFFNGSLSSAPTSRTPLVAEDGMLQVRPLVAEESLLQVLAGVVSRARVMPLTRAIYRATRANCVVRDLPIDEPLLDVGESRGELILAPKNFFMVIFSGNVLKTKISKIVSHFAASTYAYNDTLDARQSAEARLRMEMLDLRQVVDASRQQRHSMLKSLAQDFNVWRHAVRRELATLQILNMIQYDVRRKVFLAQLWVPTDSVGQLRMALDDIATRAGTTTKAILSVVETRESPPTYLKTNKFTQGFQGLVNTYGVPRYQEMNPGAFAVILFPFLFAIMFGDVGHGSLLLLLALFFIINEEKLSRTKLDDIVGMAFGGRYVLLLNAIFAIYVGFIYNEAFSVPLGLFKSAYSIEKGEVAWDGSVYTFGVDPIWHKSTNKMTFFNSYKMKISIVFGVAQMTLGICLSCFNHLHFKDKRSVWFGFVPELTFFLCIFGYLVILILMKWAINWAEYGQSPPSLLNVLISMFMSPGTYTEPGRVFEGQEHVQLVLLLVAVAAVPCLLLPKPILIYLDQKRAARLEAEGNPYHAMELHAADEAGGSGGGGGGGGGHEEEDFSEVVVHQVIHTIEFVLGSISNTASYLRLWALSLAHSQLSELFWDKVMREQAFPAAKYPFPLNGIVLFAMFAVWFSLNLGVLMVMENLSSFLHALRLQWVEFQNKFYVGDGYRFVPFSYAQLDALEQESE</sequence>
<keyword evidence="8 9" id="KW-0472">Membrane</keyword>